<dbReference type="PANTHER" id="PTHR45914:SF24">
    <property type="entry name" value="BHLH DOMAIN-CONTAINING PROTEIN"/>
    <property type="match status" value="1"/>
</dbReference>
<dbReference type="Gene3D" id="4.10.280.10">
    <property type="entry name" value="Helix-loop-helix DNA-binding domain"/>
    <property type="match status" value="2"/>
</dbReference>
<dbReference type="EMBL" id="JAGFBR010000011">
    <property type="protein sequence ID" value="KAH0458784.1"/>
    <property type="molecule type" value="Genomic_DNA"/>
</dbReference>
<accession>A0AAV7GSQ8</accession>
<dbReference type="CDD" id="cd11393">
    <property type="entry name" value="bHLH_AtbHLH_like"/>
    <property type="match status" value="1"/>
</dbReference>
<dbReference type="Proteomes" id="UP000775213">
    <property type="component" value="Unassembled WGS sequence"/>
</dbReference>
<feature type="domain" description="BHLH" evidence="6">
    <location>
        <begin position="289"/>
        <end position="338"/>
    </location>
</feature>
<evidence type="ECO:0000313" key="7">
    <source>
        <dbReference type="EMBL" id="KAH0458784.1"/>
    </source>
</evidence>
<reference evidence="7 8" key="1">
    <citation type="journal article" date="2021" name="Hortic Res">
        <title>Chromosome-scale assembly of the Dendrobium chrysotoxum genome enhances the understanding of orchid evolution.</title>
        <authorList>
            <person name="Zhang Y."/>
            <person name="Zhang G.Q."/>
            <person name="Zhang D."/>
            <person name="Liu X.D."/>
            <person name="Xu X.Y."/>
            <person name="Sun W.H."/>
            <person name="Yu X."/>
            <person name="Zhu X."/>
            <person name="Wang Z.W."/>
            <person name="Zhao X."/>
            <person name="Zhong W.Y."/>
            <person name="Chen H."/>
            <person name="Yin W.L."/>
            <person name="Huang T."/>
            <person name="Niu S.C."/>
            <person name="Liu Z.J."/>
        </authorList>
    </citation>
    <scope>NUCLEOTIDE SEQUENCE [LARGE SCALE GENOMIC DNA]</scope>
    <source>
        <strain evidence="7">Lindl</strain>
    </source>
</reference>
<dbReference type="AlphaFoldDB" id="A0AAV7GSQ8"/>
<dbReference type="Gene3D" id="1.10.510.10">
    <property type="entry name" value="Transferase(Phosphotransferase) domain 1"/>
    <property type="match status" value="1"/>
</dbReference>
<gene>
    <name evidence="7" type="ORF">IEQ34_011598</name>
</gene>
<keyword evidence="8" id="KW-1185">Reference proteome</keyword>
<comment type="similarity">
    <text evidence="2">Belongs to the bHLH protein family.</text>
</comment>
<feature type="domain" description="BHLH" evidence="6">
    <location>
        <begin position="397"/>
        <end position="446"/>
    </location>
</feature>
<dbReference type="InterPro" id="IPR045843">
    <property type="entry name" value="IND-like"/>
</dbReference>
<proteinExistence type="inferred from homology"/>
<dbReference type="SUPFAM" id="SSF47459">
    <property type="entry name" value="HLH, helix-loop-helix DNA-binding domain"/>
    <property type="match status" value="3"/>
</dbReference>
<dbReference type="GO" id="GO:0046983">
    <property type="term" value="F:protein dimerization activity"/>
    <property type="evidence" value="ECO:0007669"/>
    <property type="project" value="InterPro"/>
</dbReference>
<dbReference type="PROSITE" id="PS50888">
    <property type="entry name" value="BHLH"/>
    <property type="match status" value="3"/>
</dbReference>
<dbReference type="InterPro" id="IPR011009">
    <property type="entry name" value="Kinase-like_dom_sf"/>
</dbReference>
<protein>
    <recommendedName>
        <fullName evidence="6">BHLH domain-containing protein</fullName>
    </recommendedName>
</protein>
<name>A0AAV7GSQ8_DENCH</name>
<dbReference type="InterPro" id="IPR036638">
    <property type="entry name" value="HLH_DNA-bd_sf"/>
</dbReference>
<dbReference type="SMART" id="SM00353">
    <property type="entry name" value="HLH"/>
    <property type="match status" value="3"/>
</dbReference>
<comment type="caution">
    <text evidence="7">The sequence shown here is derived from an EMBL/GenBank/DDBJ whole genome shotgun (WGS) entry which is preliminary data.</text>
</comment>
<dbReference type="InterPro" id="IPR011598">
    <property type="entry name" value="bHLH_dom"/>
</dbReference>
<keyword evidence="4" id="KW-0804">Transcription</keyword>
<dbReference type="Pfam" id="PF00010">
    <property type="entry name" value="HLH"/>
    <property type="match status" value="2"/>
</dbReference>
<dbReference type="GO" id="GO:0005634">
    <property type="term" value="C:nucleus"/>
    <property type="evidence" value="ECO:0007669"/>
    <property type="project" value="UniProtKB-SubCell"/>
</dbReference>
<comment type="subcellular location">
    <subcellularLocation>
        <location evidence="1">Nucleus</location>
    </subcellularLocation>
</comment>
<evidence type="ECO:0000256" key="5">
    <source>
        <dbReference type="ARBA" id="ARBA00023242"/>
    </source>
</evidence>
<evidence type="ECO:0000256" key="4">
    <source>
        <dbReference type="ARBA" id="ARBA00023163"/>
    </source>
</evidence>
<evidence type="ECO:0000259" key="6">
    <source>
        <dbReference type="PROSITE" id="PS50888"/>
    </source>
</evidence>
<evidence type="ECO:0000313" key="8">
    <source>
        <dbReference type="Proteomes" id="UP000775213"/>
    </source>
</evidence>
<evidence type="ECO:0000256" key="1">
    <source>
        <dbReference type="ARBA" id="ARBA00004123"/>
    </source>
</evidence>
<dbReference type="PANTHER" id="PTHR45914">
    <property type="entry name" value="TRANSCRIPTION FACTOR HEC3-RELATED"/>
    <property type="match status" value="1"/>
</dbReference>
<dbReference type="InterPro" id="IPR045239">
    <property type="entry name" value="bHLH95_bHLH"/>
</dbReference>
<keyword evidence="3" id="KW-0805">Transcription regulation</keyword>
<organism evidence="7 8">
    <name type="scientific">Dendrobium chrysotoxum</name>
    <name type="common">Orchid</name>
    <dbReference type="NCBI Taxonomy" id="161865"/>
    <lineage>
        <taxon>Eukaryota</taxon>
        <taxon>Viridiplantae</taxon>
        <taxon>Streptophyta</taxon>
        <taxon>Embryophyta</taxon>
        <taxon>Tracheophyta</taxon>
        <taxon>Spermatophyta</taxon>
        <taxon>Magnoliopsida</taxon>
        <taxon>Liliopsida</taxon>
        <taxon>Asparagales</taxon>
        <taxon>Orchidaceae</taxon>
        <taxon>Epidendroideae</taxon>
        <taxon>Malaxideae</taxon>
        <taxon>Dendrobiinae</taxon>
        <taxon>Dendrobium</taxon>
    </lineage>
</organism>
<dbReference type="SUPFAM" id="SSF56112">
    <property type="entry name" value="Protein kinase-like (PK-like)"/>
    <property type="match status" value="1"/>
</dbReference>
<feature type="domain" description="BHLH" evidence="6">
    <location>
        <begin position="77"/>
        <end position="126"/>
    </location>
</feature>
<evidence type="ECO:0000256" key="2">
    <source>
        <dbReference type="ARBA" id="ARBA00005510"/>
    </source>
</evidence>
<dbReference type="GO" id="GO:0003700">
    <property type="term" value="F:DNA-binding transcription factor activity"/>
    <property type="evidence" value="ECO:0007669"/>
    <property type="project" value="InterPro"/>
</dbReference>
<sequence>MFRRCPGGVPAEFRRMDFEVHSEVAEALIGFLNDNDPSLHSIDALFRNDIMGYIQEQPPPLFEPHVYPTMADYSSAPTLSTQSVAARKRRKRISEKTQELARLIPSGIKMNTADMFQAAYKYIKFLQAQLAILQLMASTLEYRSAKEEEYLHVMLNSLAIQERLAAEGMCIVASPSGGLYFKNETWVKETQGKHVIIHNNYITGFEKKIRQYAHSAKATTKGDVYSFGVVLMELITGKKPIDVEFGENKDIIYWVSNKMATQDGPLGVFDKRPSASPFQEEMIQMLSLRPSMNESMAARKRRKRISEKTQELAQLIPGGIKMNTVDMFQAAYKYIKMDFEVHSEVAEALIGFLNDDDPSLHSIDTLFQNDIMGYIQQQPPPLFEPNIYPIMAGCSGPNLSTQSVAARKRRKRISEKTQELARLIPSGIKMNTADMFQTAYKYIKFLQAQLAILQLMASTLECRSAKEEEYLHVLLNSLAIQERLAAEGMCINLVLKLLLNLDVHCVMHAHTSIHYHLIQRNTNEKDNFSAPYSTRRQMPNISIMLNHINLMIILLEVPIFFI</sequence>
<keyword evidence="5" id="KW-0539">Nucleus</keyword>
<evidence type="ECO:0000256" key="3">
    <source>
        <dbReference type="ARBA" id="ARBA00023015"/>
    </source>
</evidence>